<sequence length="186" mass="20716">MSSKLVPISATPWTYWPEPGGEKTTGVCVKLESSTCVTRGGELARTLLLPLSVAQMLVTSALQEIGYAQVQWQAEFINISSVPISCRLCGLRRALLYRKWDFVDQDDILNETLGPQYHLRPPISGFELLNMPPSLFPTRNQLLYTYFSSTPVLAPPNSLNLYPYNPLCLHSTCVSLALIFPSSYSN</sequence>
<evidence type="ECO:0000313" key="2">
    <source>
        <dbReference type="Proteomes" id="UP001497525"/>
    </source>
</evidence>
<dbReference type="AlphaFoldDB" id="A0AAV2TSJ2"/>
<comment type="caution">
    <text evidence="1">The sequence shown here is derived from an EMBL/GenBank/DDBJ whole genome shotgun (WGS) entry which is preliminary data.</text>
</comment>
<accession>A0AAV2TSJ2</accession>
<name>A0AAV2TSJ2_CALDB</name>
<organism evidence="1 2">
    <name type="scientific">Calicophoron daubneyi</name>
    <name type="common">Rumen fluke</name>
    <name type="synonym">Paramphistomum daubneyi</name>
    <dbReference type="NCBI Taxonomy" id="300641"/>
    <lineage>
        <taxon>Eukaryota</taxon>
        <taxon>Metazoa</taxon>
        <taxon>Spiralia</taxon>
        <taxon>Lophotrochozoa</taxon>
        <taxon>Platyhelminthes</taxon>
        <taxon>Trematoda</taxon>
        <taxon>Digenea</taxon>
        <taxon>Plagiorchiida</taxon>
        <taxon>Pronocephalata</taxon>
        <taxon>Paramphistomoidea</taxon>
        <taxon>Paramphistomidae</taxon>
        <taxon>Calicophoron</taxon>
    </lineage>
</organism>
<dbReference type="Proteomes" id="UP001497525">
    <property type="component" value="Unassembled WGS sequence"/>
</dbReference>
<proteinExistence type="predicted"/>
<evidence type="ECO:0000313" key="1">
    <source>
        <dbReference type="EMBL" id="CAL5139929.1"/>
    </source>
</evidence>
<reference evidence="1" key="1">
    <citation type="submission" date="2024-06" db="EMBL/GenBank/DDBJ databases">
        <authorList>
            <person name="Liu X."/>
            <person name="Lenzi L."/>
            <person name="Haldenby T S."/>
            <person name="Uol C."/>
        </authorList>
    </citation>
    <scope>NUCLEOTIDE SEQUENCE</scope>
</reference>
<protein>
    <submittedName>
        <fullName evidence="1">Uncharacterized protein</fullName>
    </submittedName>
</protein>
<gene>
    <name evidence="1" type="ORF">CDAUBV1_LOCUS15116</name>
</gene>
<dbReference type="EMBL" id="CAXLJL010000678">
    <property type="protein sequence ID" value="CAL5139929.1"/>
    <property type="molecule type" value="Genomic_DNA"/>
</dbReference>